<evidence type="ECO:0000313" key="2">
    <source>
        <dbReference type="EMBL" id="KTD61485.1"/>
    </source>
</evidence>
<gene>
    <name evidence="2" type="ORF">Lsan_1821</name>
</gene>
<dbReference type="GO" id="GO:0031267">
    <property type="term" value="F:small GTPase binding"/>
    <property type="evidence" value="ECO:0007669"/>
    <property type="project" value="InterPro"/>
</dbReference>
<evidence type="ECO:0000313" key="3">
    <source>
        <dbReference type="Proteomes" id="UP000054703"/>
    </source>
</evidence>
<comment type="caution">
    <text evidence="2">The sequence shown here is derived from an EMBL/GenBank/DDBJ whole genome shotgun (WGS) entry which is preliminary data.</text>
</comment>
<sequence length="334" mass="38538">MKIALVDIDGCLVQKGQLNSNIVKRIKEENYDQVILFTQRSKYIQSLQLPSKFLLNDEGGIITTEEAVKKLEEQLNGKKVKVSTSVDEFFGEPCNYYEAELKKFEQDFRKEYKENGDNANKAPFVCDANEELTQIRTKKGISEVNQDPYSYFPQGKVEQYQFLINRLHQTNSSENLAVDFFDDHIDNLKEVDQSKNINIKPNCFHVTEKQIKSLHIVNQYEHFTDQQSKGRFHLFEATADIIKSYKNNYQNLKGDYLKSQILVDFKKQLEEANNLEDVNKITDDFKKSNEYKILTTGQGLFTKITGIQTSSEKAVDQMVKDRIGELNIPSPALS</sequence>
<organism evidence="2 3">
    <name type="scientific">Legionella santicrucis</name>
    <dbReference type="NCBI Taxonomy" id="45074"/>
    <lineage>
        <taxon>Bacteria</taxon>
        <taxon>Pseudomonadati</taxon>
        <taxon>Pseudomonadota</taxon>
        <taxon>Gammaproteobacteria</taxon>
        <taxon>Legionellales</taxon>
        <taxon>Legionellaceae</taxon>
        <taxon>Legionella</taxon>
    </lineage>
</organism>
<dbReference type="InterPro" id="IPR038346">
    <property type="entry name" value="DrrA_PI4P-bd_sf"/>
</dbReference>
<keyword evidence="3" id="KW-1185">Reference proteome</keyword>
<evidence type="ECO:0000259" key="1">
    <source>
        <dbReference type="Pfam" id="PF14860"/>
    </source>
</evidence>
<dbReference type="GO" id="GO:0044161">
    <property type="term" value="C:host cell cytoplasmic vesicle"/>
    <property type="evidence" value="ECO:0007669"/>
    <property type="project" value="InterPro"/>
</dbReference>
<dbReference type="EMBL" id="LNYU01000039">
    <property type="protein sequence ID" value="KTD61485.1"/>
    <property type="molecule type" value="Genomic_DNA"/>
</dbReference>
<reference evidence="2 3" key="1">
    <citation type="submission" date="2015-11" db="EMBL/GenBank/DDBJ databases">
        <title>Genomic analysis of 38 Legionella species identifies large and diverse effector repertoires.</title>
        <authorList>
            <person name="Burstein D."/>
            <person name="Amaro F."/>
            <person name="Zusman T."/>
            <person name="Lifshitz Z."/>
            <person name="Cohen O."/>
            <person name="Gilbert J.A."/>
            <person name="Pupko T."/>
            <person name="Shuman H.A."/>
            <person name="Segal G."/>
        </authorList>
    </citation>
    <scope>NUCLEOTIDE SEQUENCE [LARGE SCALE GENOMIC DNA]</scope>
    <source>
        <strain evidence="2 3">SC-63-C7</strain>
    </source>
</reference>
<proteinExistence type="predicted"/>
<dbReference type="InterPro" id="IPR028057">
    <property type="entry name" value="DrrA_P4M"/>
</dbReference>
<dbReference type="OrthoDB" id="5652012at2"/>
<dbReference type="STRING" id="45074.Lsan_1821"/>
<accession>A0A0W0YX53</accession>
<dbReference type="Gene3D" id="1.20.1280.280">
    <property type="match status" value="1"/>
</dbReference>
<dbReference type="PATRIC" id="fig|45074.5.peg.1940"/>
<dbReference type="AlphaFoldDB" id="A0A0W0YX53"/>
<feature type="domain" description="DrrA phosphatidylinositol 4-phosphate binding" evidence="1">
    <location>
        <begin position="229"/>
        <end position="327"/>
    </location>
</feature>
<dbReference type="Proteomes" id="UP000054703">
    <property type="component" value="Unassembled WGS sequence"/>
</dbReference>
<name>A0A0W0YX53_9GAMM</name>
<dbReference type="Pfam" id="PF14860">
    <property type="entry name" value="DrrA_P4M"/>
    <property type="match status" value="1"/>
</dbReference>
<protein>
    <submittedName>
        <fullName evidence="2">Dot/Icm T4SS effector</fullName>
    </submittedName>
</protein>
<dbReference type="RefSeq" id="WP_058514106.1">
    <property type="nucleotide sequence ID" value="NZ_CAAAIH010000065.1"/>
</dbReference>